<reference evidence="3" key="1">
    <citation type="journal article" date="2014" name="Int. J. Syst. Evol. Microbiol.">
        <title>Complete genome sequence of Corynebacterium casei LMG S-19264T (=DSM 44701T), isolated from a smear-ripened cheese.</title>
        <authorList>
            <consortium name="US DOE Joint Genome Institute (JGI-PGF)"/>
            <person name="Walter F."/>
            <person name="Albersmeier A."/>
            <person name="Kalinowski J."/>
            <person name="Ruckert C."/>
        </authorList>
    </citation>
    <scope>NUCLEOTIDE SEQUENCE</scope>
    <source>
        <strain evidence="3">JCM 3086</strain>
    </source>
</reference>
<evidence type="ECO:0000259" key="2">
    <source>
        <dbReference type="Pfam" id="PF08386"/>
    </source>
</evidence>
<proteinExistence type="predicted"/>
<evidence type="ECO:0000313" key="4">
    <source>
        <dbReference type="Proteomes" id="UP000657574"/>
    </source>
</evidence>
<gene>
    <name evidence="3" type="ORF">GCM10010121_059570</name>
</gene>
<dbReference type="Pfam" id="PF08386">
    <property type="entry name" value="Abhydrolase_4"/>
    <property type="match status" value="1"/>
</dbReference>
<accession>A0A917L1K8</accession>
<keyword evidence="4" id="KW-1185">Reference proteome</keyword>
<dbReference type="Proteomes" id="UP000657574">
    <property type="component" value="Unassembled WGS sequence"/>
</dbReference>
<evidence type="ECO:0000313" key="3">
    <source>
        <dbReference type="EMBL" id="GGJ40628.1"/>
    </source>
</evidence>
<dbReference type="AlphaFoldDB" id="A0A917L1K8"/>
<evidence type="ECO:0000256" key="1">
    <source>
        <dbReference type="SAM" id="MobiDB-lite"/>
    </source>
</evidence>
<organism evidence="3 4">
    <name type="scientific">Streptomyces brasiliensis</name>
    <dbReference type="NCBI Taxonomy" id="1954"/>
    <lineage>
        <taxon>Bacteria</taxon>
        <taxon>Bacillati</taxon>
        <taxon>Actinomycetota</taxon>
        <taxon>Actinomycetes</taxon>
        <taxon>Kitasatosporales</taxon>
        <taxon>Streptomycetaceae</taxon>
        <taxon>Streptomyces</taxon>
    </lineage>
</organism>
<protein>
    <recommendedName>
        <fullName evidence="2">Peptidase S33 tripeptidyl aminopeptidase-like C-terminal domain-containing protein</fullName>
    </recommendedName>
</protein>
<dbReference type="InterPro" id="IPR013595">
    <property type="entry name" value="Pept_S33_TAP-like_C"/>
</dbReference>
<name>A0A917L1K8_9ACTN</name>
<sequence>MRSRFPHSALLAVTGGTNHANTLNGNSCVDDAVADCLATGDLPHRKPGRQADTTCAPLPEPADS</sequence>
<reference evidence="3" key="2">
    <citation type="submission" date="2020-09" db="EMBL/GenBank/DDBJ databases">
        <authorList>
            <person name="Sun Q."/>
            <person name="Ohkuma M."/>
        </authorList>
    </citation>
    <scope>NUCLEOTIDE SEQUENCE</scope>
    <source>
        <strain evidence="3">JCM 3086</strain>
    </source>
</reference>
<feature type="domain" description="Peptidase S33 tripeptidyl aminopeptidase-like C-terminal" evidence="2">
    <location>
        <begin position="1"/>
        <end position="51"/>
    </location>
</feature>
<dbReference type="EMBL" id="BMQA01000025">
    <property type="protein sequence ID" value="GGJ40628.1"/>
    <property type="molecule type" value="Genomic_DNA"/>
</dbReference>
<comment type="caution">
    <text evidence="3">The sequence shown here is derived from an EMBL/GenBank/DDBJ whole genome shotgun (WGS) entry which is preliminary data.</text>
</comment>
<feature type="region of interest" description="Disordered" evidence="1">
    <location>
        <begin position="41"/>
        <end position="64"/>
    </location>
</feature>